<keyword evidence="1" id="KW-0472">Membrane</keyword>
<dbReference type="Bgee" id="WBGene00077536">
    <property type="expression patterns" value="Expressed in pharyngeal muscle cell (C elegans) and 3 other cell types or tissues"/>
</dbReference>
<dbReference type="Proteomes" id="UP000001940">
    <property type="component" value="Chromosome V"/>
</dbReference>
<evidence type="ECO:0000313" key="5">
    <source>
        <dbReference type="WormBase" id="F38B7.10"/>
    </source>
</evidence>
<dbReference type="RefSeq" id="NP_001122939.1">
    <property type="nucleotide sequence ID" value="NM_001129467.1"/>
</dbReference>
<dbReference type="PANTHER" id="PTHR47520:SF4">
    <property type="entry name" value="CX DOMAIN-CONTAINING PROTEIN"/>
    <property type="match status" value="1"/>
</dbReference>
<dbReference type="PhylomeDB" id="B0M0M7"/>
<evidence type="ECO:0000313" key="4">
    <source>
        <dbReference type="Proteomes" id="UP000001940"/>
    </source>
</evidence>
<evidence type="ECO:0000256" key="1">
    <source>
        <dbReference type="SAM" id="Phobius"/>
    </source>
</evidence>
<organism evidence="3 4">
    <name type="scientific">Caenorhabditis elegans</name>
    <dbReference type="NCBI Taxonomy" id="6239"/>
    <lineage>
        <taxon>Eukaryota</taxon>
        <taxon>Metazoa</taxon>
        <taxon>Ecdysozoa</taxon>
        <taxon>Nematoda</taxon>
        <taxon>Chromadorea</taxon>
        <taxon>Rhabditida</taxon>
        <taxon>Rhabditina</taxon>
        <taxon>Rhabditomorpha</taxon>
        <taxon>Rhabditoidea</taxon>
        <taxon>Rhabditidae</taxon>
        <taxon>Peloderinae</taxon>
        <taxon>Caenorhabditis</taxon>
    </lineage>
</organism>
<dbReference type="InParanoid" id="B0M0M7"/>
<evidence type="ECO:0000259" key="2">
    <source>
        <dbReference type="Pfam" id="PF01705"/>
    </source>
</evidence>
<accession>B0M0M7</accession>
<dbReference type="PaxDb" id="6239-F38B7.10"/>
<dbReference type="InterPro" id="IPR002619">
    <property type="entry name" value="CX"/>
</dbReference>
<dbReference type="AlphaFoldDB" id="B0M0M7"/>
<evidence type="ECO:0000313" key="3">
    <source>
        <dbReference type="EMBL" id="CAP72370.1"/>
    </source>
</evidence>
<dbReference type="WormBase" id="F38B7.10">
    <property type="protein sequence ID" value="CE42111"/>
    <property type="gene ID" value="WBGene00077536"/>
</dbReference>
<dbReference type="SMR" id="B0M0M7"/>
<dbReference type="HOGENOM" id="CLU_1171517_0_0_1"/>
<dbReference type="PANTHER" id="PTHR47520">
    <property type="entry name" value="CX DOMAIN-CONTAINING PROTEIN-RELATED"/>
    <property type="match status" value="1"/>
</dbReference>
<name>B0M0M7_CAEEL</name>
<proteinExistence type="predicted"/>
<gene>
    <name evidence="3" type="ORF">CELE_F38B7.10</name>
    <name evidence="3 5" type="ORF">F38B7.10</name>
</gene>
<protein>
    <submittedName>
        <fullName evidence="3">CX domain-containing protein</fullName>
    </submittedName>
</protein>
<dbReference type="GeneID" id="6418738"/>
<keyword evidence="1" id="KW-0812">Transmembrane</keyword>
<sequence length="245" mass="28520">MRMSSVYLQICMLILILALLIQKYNLINLRYKNENNYYRFVRSAYATNINHLDFVEYNGNEIFINHPEKAFYFDQYMYYWDDNHDDLKGFDSICEYALFGFLDAPQLSKTYFPNMTRSTSIFFHCSSSFTTCSGLECELKQSCWNIILILIAVFILIYPIKLLWDFLIKRQKQIAHQRRMSLSNHETNNPAAPVFECSPPSPPLMLHDVDLPPSYNSACLNSPPSYEAVIQGKVLFTVSSYSPVV</sequence>
<reference evidence="3 4" key="1">
    <citation type="journal article" date="1998" name="Science">
        <title>Genome sequence of the nematode C. elegans: a platform for investigating biology.</title>
        <authorList>
            <consortium name="The C. elegans sequencing consortium"/>
            <person name="Sulson J.E."/>
            <person name="Waterston R."/>
        </authorList>
    </citation>
    <scope>NUCLEOTIDE SEQUENCE [LARGE SCALE GENOMIC DNA]</scope>
    <source>
        <strain evidence="3 4">Bristol N2</strain>
    </source>
</reference>
<dbReference type="AGR" id="WB:WBGene00077536"/>
<keyword evidence="4" id="KW-1185">Reference proteome</keyword>
<dbReference type="UCSC" id="F38B7.10">
    <property type="organism name" value="c. elegans"/>
</dbReference>
<feature type="transmembrane region" description="Helical" evidence="1">
    <location>
        <begin position="144"/>
        <end position="164"/>
    </location>
</feature>
<dbReference type="CTD" id="6418738"/>
<keyword evidence="1" id="KW-1133">Transmembrane helix</keyword>
<dbReference type="FunCoup" id="B0M0M7">
    <property type="interactions" value="173"/>
</dbReference>
<dbReference type="Pfam" id="PF01705">
    <property type="entry name" value="CX"/>
    <property type="match status" value="1"/>
</dbReference>
<dbReference type="KEGG" id="cel:CELE_F38B7.10"/>
<feature type="domain" description="CX" evidence="2">
    <location>
        <begin position="78"/>
        <end position="138"/>
    </location>
</feature>
<dbReference type="eggNOG" id="ENOG502THNZ">
    <property type="taxonomic scope" value="Eukaryota"/>
</dbReference>
<dbReference type="EMBL" id="BX284605">
    <property type="protein sequence ID" value="CAP72370.1"/>
    <property type="molecule type" value="Genomic_DNA"/>
</dbReference>